<feature type="transmembrane region" description="Helical" evidence="1">
    <location>
        <begin position="137"/>
        <end position="157"/>
    </location>
</feature>
<dbReference type="RefSeq" id="WP_252168576.1">
    <property type="nucleotide sequence ID" value="NZ_CP084931.1"/>
</dbReference>
<keyword evidence="3" id="KW-1185">Reference proteome</keyword>
<name>A0ABY4XCS6_9SPHN</name>
<feature type="transmembrane region" description="Helical" evidence="1">
    <location>
        <begin position="28"/>
        <end position="44"/>
    </location>
</feature>
<protein>
    <submittedName>
        <fullName evidence="2">Uncharacterized protein</fullName>
    </submittedName>
</protein>
<evidence type="ECO:0000313" key="3">
    <source>
        <dbReference type="Proteomes" id="UP001056937"/>
    </source>
</evidence>
<dbReference type="Proteomes" id="UP001056937">
    <property type="component" value="Chromosome 2"/>
</dbReference>
<sequence length="171" mass="17533">MRGGFWVMAIFATGWAVAGLHAAGFPPIALAVPVLISLLILAAAHARPQPATQGTPQRGRTIARWSLVEGAAIAAAAMLLPRLHHRDALFPVVALIVGAHFLPLARALPVRLYYATGLGLMLIGLIGFALPAPMRPLAVGLGAAAMLWGTGLARLIAPAAPTATQAPTAPA</sequence>
<gene>
    <name evidence="2" type="ORF">LHA26_18605</name>
</gene>
<feature type="transmembrane region" description="Helical" evidence="1">
    <location>
        <begin position="88"/>
        <end position="105"/>
    </location>
</feature>
<keyword evidence="1" id="KW-0812">Transmembrane</keyword>
<dbReference type="EMBL" id="CP084931">
    <property type="protein sequence ID" value="USI74762.1"/>
    <property type="molecule type" value="Genomic_DNA"/>
</dbReference>
<keyword evidence="1" id="KW-0472">Membrane</keyword>
<evidence type="ECO:0000256" key="1">
    <source>
        <dbReference type="SAM" id="Phobius"/>
    </source>
</evidence>
<feature type="transmembrane region" description="Helical" evidence="1">
    <location>
        <begin position="65"/>
        <end position="82"/>
    </location>
</feature>
<keyword evidence="1" id="KW-1133">Transmembrane helix</keyword>
<evidence type="ECO:0000313" key="2">
    <source>
        <dbReference type="EMBL" id="USI74762.1"/>
    </source>
</evidence>
<reference evidence="2" key="1">
    <citation type="journal article" date="2022" name="Toxins">
        <title>Genomic Analysis of Sphingopyxis sp. USTB-05 for Biodegrading Cyanobacterial Hepatotoxins.</title>
        <authorList>
            <person name="Liu C."/>
            <person name="Xu Q."/>
            <person name="Zhao Z."/>
            <person name="Zhang H."/>
            <person name="Liu X."/>
            <person name="Yin C."/>
            <person name="Liu Y."/>
            <person name="Yan H."/>
        </authorList>
    </citation>
    <scope>NUCLEOTIDE SEQUENCE</scope>
    <source>
        <strain evidence="2">NBD5</strain>
    </source>
</reference>
<proteinExistence type="predicted"/>
<accession>A0ABY4XCS6</accession>
<organism evidence="2 3">
    <name type="scientific">Sphingomonas morindae</name>
    <dbReference type="NCBI Taxonomy" id="1541170"/>
    <lineage>
        <taxon>Bacteria</taxon>
        <taxon>Pseudomonadati</taxon>
        <taxon>Pseudomonadota</taxon>
        <taxon>Alphaproteobacteria</taxon>
        <taxon>Sphingomonadales</taxon>
        <taxon>Sphingomonadaceae</taxon>
        <taxon>Sphingomonas</taxon>
    </lineage>
</organism>
<feature type="transmembrane region" description="Helical" evidence="1">
    <location>
        <begin position="112"/>
        <end position="131"/>
    </location>
</feature>